<dbReference type="InterPro" id="IPR004638">
    <property type="entry name" value="EmrB-like"/>
</dbReference>
<evidence type="ECO:0000256" key="7">
    <source>
        <dbReference type="ARBA" id="ARBA00023136"/>
    </source>
</evidence>
<dbReference type="NCBIfam" id="TIGR00711">
    <property type="entry name" value="efflux_EmrB"/>
    <property type="match status" value="1"/>
</dbReference>
<keyword evidence="7 10" id="KW-0472">Membrane</keyword>
<dbReference type="PANTHER" id="PTHR42718:SF9">
    <property type="entry name" value="MAJOR FACILITATOR SUPERFAMILY MULTIDRUG TRANSPORTER MFSC"/>
    <property type="match status" value="1"/>
</dbReference>
<dbReference type="Pfam" id="PF07690">
    <property type="entry name" value="MFS_1"/>
    <property type="match status" value="1"/>
</dbReference>
<dbReference type="InterPro" id="IPR036259">
    <property type="entry name" value="MFS_trans_sf"/>
</dbReference>
<keyword evidence="8" id="KW-0046">Antibiotic resistance</keyword>
<evidence type="ECO:0000256" key="4">
    <source>
        <dbReference type="ARBA" id="ARBA00022475"/>
    </source>
</evidence>
<dbReference type="Gene3D" id="1.20.1250.20">
    <property type="entry name" value="MFS general substrate transporter like domains"/>
    <property type="match status" value="1"/>
</dbReference>
<feature type="domain" description="Major facilitator superfamily (MFS) profile" evidence="11">
    <location>
        <begin position="18"/>
        <end position="475"/>
    </location>
</feature>
<sequence>MADTAGTGDRLDARLVRLGAIIVCGAFLSAMDATIVSVSLDSVGREFSASLSSLQWVAAGYLLALAMVVPVTGWAAERFGARRMWLFALSLFVAASALCGAAWSVESLIAFRLLQGLGGGLIPPLAQILLVRAAGPRRIGRVMTLVSVPTQLAPIVGPSVGGLLVHDLGWRWIYYVNLPLGAIAILFAWLALEKDTPAPGESGRLDIVGLVLLSPGLTALLYGLSVLEESEDGFGSGRVLGFVGGGAVLLAVFVLRALRPRALAPLVDLKLFANRSFALSSGLLFLLGATLFGAMFLLPLYYQQVQGHDALRAGLMLAPQGAGTVIALALAGALVDRFGPRWIVLTGIALTVAGTLAFTGAGTDTGDALLTGSLVLRGLGLGAVATPLTACAYRSLSKDAVPRAAPALVIVQRIGGSLGTAALAVLLQGRIGGAHGAGEPSAAALADAFNTTFWWTVGLSAVALVPALFLPGRPRETEDAEPPESDDGSSPASADFERRP</sequence>
<evidence type="ECO:0000256" key="5">
    <source>
        <dbReference type="ARBA" id="ARBA00022692"/>
    </source>
</evidence>
<dbReference type="InterPro" id="IPR020846">
    <property type="entry name" value="MFS_dom"/>
</dbReference>
<evidence type="ECO:0000256" key="2">
    <source>
        <dbReference type="ARBA" id="ARBA00008537"/>
    </source>
</evidence>
<dbReference type="InterPro" id="IPR011701">
    <property type="entry name" value="MFS"/>
</dbReference>
<accession>A0ABY7KJA9</accession>
<evidence type="ECO:0000256" key="1">
    <source>
        <dbReference type="ARBA" id="ARBA00004651"/>
    </source>
</evidence>
<proteinExistence type="inferred from homology"/>
<evidence type="ECO:0000256" key="8">
    <source>
        <dbReference type="ARBA" id="ARBA00023251"/>
    </source>
</evidence>
<dbReference type="Proteomes" id="UP001164439">
    <property type="component" value="Chromosome"/>
</dbReference>
<keyword evidence="3" id="KW-0813">Transport</keyword>
<feature type="transmembrane region" description="Helical" evidence="10">
    <location>
        <begin position="15"/>
        <end position="36"/>
    </location>
</feature>
<name>A0ABY7KJA9_9ACTN</name>
<feature type="transmembrane region" description="Helical" evidence="10">
    <location>
        <begin position="56"/>
        <end position="76"/>
    </location>
</feature>
<feature type="transmembrane region" description="Helical" evidence="10">
    <location>
        <begin position="239"/>
        <end position="258"/>
    </location>
</feature>
<comment type="subcellular location">
    <subcellularLocation>
        <location evidence="1">Cell membrane</location>
        <topology evidence="1">Multi-pass membrane protein</topology>
    </subcellularLocation>
</comment>
<keyword evidence="13" id="KW-1185">Reference proteome</keyword>
<dbReference type="Gene3D" id="1.20.1720.10">
    <property type="entry name" value="Multidrug resistance protein D"/>
    <property type="match status" value="1"/>
</dbReference>
<feature type="transmembrane region" description="Helical" evidence="10">
    <location>
        <begin position="85"/>
        <end position="103"/>
    </location>
</feature>
<reference evidence="12" key="1">
    <citation type="submission" date="2022-12" db="EMBL/GenBank/DDBJ databases">
        <authorList>
            <person name="Ruckert C."/>
            <person name="Busche T."/>
            <person name="Kalinowski J."/>
            <person name="Wittmann C."/>
        </authorList>
    </citation>
    <scope>NUCLEOTIDE SEQUENCE</scope>
    <source>
        <strain evidence="12">DSM 40467</strain>
    </source>
</reference>
<feature type="transmembrane region" description="Helical" evidence="10">
    <location>
        <begin position="279"/>
        <end position="302"/>
    </location>
</feature>
<feature type="transmembrane region" description="Helical" evidence="10">
    <location>
        <begin position="342"/>
        <end position="362"/>
    </location>
</feature>
<dbReference type="SUPFAM" id="SSF103473">
    <property type="entry name" value="MFS general substrate transporter"/>
    <property type="match status" value="1"/>
</dbReference>
<organism evidence="12 13">
    <name type="scientific">Streptomyces cinnabarinus</name>
    <dbReference type="NCBI Taxonomy" id="67287"/>
    <lineage>
        <taxon>Bacteria</taxon>
        <taxon>Bacillati</taxon>
        <taxon>Actinomycetota</taxon>
        <taxon>Actinomycetes</taxon>
        <taxon>Kitasatosporales</taxon>
        <taxon>Streptomycetaceae</taxon>
        <taxon>Streptomyces</taxon>
    </lineage>
</organism>
<dbReference type="CDD" id="cd17503">
    <property type="entry name" value="MFS_LmrB_MDR_like"/>
    <property type="match status" value="1"/>
</dbReference>
<gene>
    <name evidence="12" type="ORF">STRCI_006086</name>
</gene>
<feature type="transmembrane region" description="Helical" evidence="10">
    <location>
        <begin position="414"/>
        <end position="432"/>
    </location>
</feature>
<protein>
    <submittedName>
        <fullName evidence="12">Multidrug efflux MFS transporter</fullName>
    </submittedName>
</protein>
<evidence type="ECO:0000256" key="3">
    <source>
        <dbReference type="ARBA" id="ARBA00022448"/>
    </source>
</evidence>
<dbReference type="PANTHER" id="PTHR42718">
    <property type="entry name" value="MAJOR FACILITATOR SUPERFAMILY MULTIDRUG TRANSPORTER MFSC"/>
    <property type="match status" value="1"/>
</dbReference>
<feature type="region of interest" description="Disordered" evidence="9">
    <location>
        <begin position="473"/>
        <end position="500"/>
    </location>
</feature>
<evidence type="ECO:0000313" key="12">
    <source>
        <dbReference type="EMBL" id="WAZ24647.1"/>
    </source>
</evidence>
<keyword evidence="4" id="KW-1003">Cell membrane</keyword>
<feature type="compositionally biased region" description="Acidic residues" evidence="9">
    <location>
        <begin position="478"/>
        <end position="487"/>
    </location>
</feature>
<feature type="transmembrane region" description="Helical" evidence="10">
    <location>
        <begin position="142"/>
        <end position="166"/>
    </location>
</feature>
<feature type="transmembrane region" description="Helical" evidence="10">
    <location>
        <begin position="374"/>
        <end position="393"/>
    </location>
</feature>
<dbReference type="RefSeq" id="WP_269662138.1">
    <property type="nucleotide sequence ID" value="NZ_CP114413.1"/>
</dbReference>
<keyword evidence="6 10" id="KW-1133">Transmembrane helix</keyword>
<dbReference type="PRINTS" id="PR01036">
    <property type="entry name" value="TCRTETB"/>
</dbReference>
<evidence type="ECO:0000256" key="6">
    <source>
        <dbReference type="ARBA" id="ARBA00022989"/>
    </source>
</evidence>
<feature type="transmembrane region" description="Helical" evidence="10">
    <location>
        <begin position="314"/>
        <end position="335"/>
    </location>
</feature>
<feature type="transmembrane region" description="Helical" evidence="10">
    <location>
        <begin position="109"/>
        <end position="130"/>
    </location>
</feature>
<dbReference type="PROSITE" id="PS50850">
    <property type="entry name" value="MFS"/>
    <property type="match status" value="1"/>
</dbReference>
<feature type="transmembrane region" description="Helical" evidence="10">
    <location>
        <begin position="204"/>
        <end position="227"/>
    </location>
</feature>
<comment type="similarity">
    <text evidence="2">Belongs to the major facilitator superfamily. EmrB family.</text>
</comment>
<dbReference type="EMBL" id="CP114413">
    <property type="protein sequence ID" value="WAZ24647.1"/>
    <property type="molecule type" value="Genomic_DNA"/>
</dbReference>
<evidence type="ECO:0000313" key="13">
    <source>
        <dbReference type="Proteomes" id="UP001164439"/>
    </source>
</evidence>
<evidence type="ECO:0000256" key="9">
    <source>
        <dbReference type="SAM" id="MobiDB-lite"/>
    </source>
</evidence>
<feature type="transmembrane region" description="Helical" evidence="10">
    <location>
        <begin position="172"/>
        <end position="192"/>
    </location>
</feature>
<evidence type="ECO:0000256" key="10">
    <source>
        <dbReference type="SAM" id="Phobius"/>
    </source>
</evidence>
<feature type="transmembrane region" description="Helical" evidence="10">
    <location>
        <begin position="452"/>
        <end position="470"/>
    </location>
</feature>
<evidence type="ECO:0000259" key="11">
    <source>
        <dbReference type="PROSITE" id="PS50850"/>
    </source>
</evidence>
<keyword evidence="5 10" id="KW-0812">Transmembrane</keyword>